<keyword evidence="8 11" id="KW-0496">Mitochondrion</keyword>
<dbReference type="GeneID" id="111018168"/>
<dbReference type="RefSeq" id="XP_022149831.1">
    <property type="nucleotide sequence ID" value="XM_022294139.1"/>
</dbReference>
<evidence type="ECO:0000256" key="13">
    <source>
        <dbReference type="SAM" id="MobiDB-lite"/>
    </source>
</evidence>
<evidence type="ECO:0000313" key="18">
    <source>
        <dbReference type="RefSeq" id="XP_022149828.1"/>
    </source>
</evidence>
<name>A0A6J1D6U7_MOMCH</name>
<feature type="compositionally biased region" description="Basic and acidic residues" evidence="13">
    <location>
        <begin position="130"/>
        <end position="144"/>
    </location>
</feature>
<dbReference type="RefSeq" id="XP_022149830.1">
    <property type="nucleotide sequence ID" value="XM_022294138.1"/>
</dbReference>
<feature type="transmembrane region" description="Helical" evidence="14">
    <location>
        <begin position="261"/>
        <end position="284"/>
    </location>
</feature>
<evidence type="ECO:0000256" key="1">
    <source>
        <dbReference type="ARBA" id="ARBA00004434"/>
    </source>
</evidence>
<dbReference type="GO" id="GO:0005509">
    <property type="term" value="F:calcium ion binding"/>
    <property type="evidence" value="ECO:0007669"/>
    <property type="project" value="InterPro"/>
</dbReference>
<evidence type="ECO:0000256" key="12">
    <source>
        <dbReference type="SAM" id="Coils"/>
    </source>
</evidence>
<evidence type="ECO:0000259" key="16">
    <source>
        <dbReference type="PROSITE" id="PS51758"/>
    </source>
</evidence>
<dbReference type="GO" id="GO:0030003">
    <property type="term" value="P:intracellular monoatomic cation homeostasis"/>
    <property type="evidence" value="ECO:0007669"/>
    <property type="project" value="TreeGrafter"/>
</dbReference>
<organism evidence="17 20">
    <name type="scientific">Momordica charantia</name>
    <name type="common">Bitter gourd</name>
    <name type="synonym">Balsam pear</name>
    <dbReference type="NCBI Taxonomy" id="3673"/>
    <lineage>
        <taxon>Eukaryota</taxon>
        <taxon>Viridiplantae</taxon>
        <taxon>Streptophyta</taxon>
        <taxon>Embryophyta</taxon>
        <taxon>Tracheophyta</taxon>
        <taxon>Spermatophyta</taxon>
        <taxon>Magnoliopsida</taxon>
        <taxon>eudicotyledons</taxon>
        <taxon>Gunneridae</taxon>
        <taxon>Pentapetalae</taxon>
        <taxon>rosids</taxon>
        <taxon>fabids</taxon>
        <taxon>Cucurbitales</taxon>
        <taxon>Cucurbitaceae</taxon>
        <taxon>Momordiceae</taxon>
        <taxon>Momordica</taxon>
    </lineage>
</organism>
<evidence type="ECO:0000256" key="4">
    <source>
        <dbReference type="ARBA" id="ARBA00022449"/>
    </source>
</evidence>
<feature type="coiled-coil region" evidence="12">
    <location>
        <begin position="630"/>
        <end position="681"/>
    </location>
</feature>
<sequence length="756" mass="85420">MALRAILLKKRHLFSSENLSTSLYLRLSRFELGQTSQADDLQRLGCIPRPPPVAIDGGCEEGLAPVVREDLLSFPAAEFFRSSFIKPQIFGHGFDRGKSASCMGFRCALQISQYSSTATAGQPEFGGNNDRNEKQAAKRIKEPSPEECDQAVEGLSTVKAQAKQMQESQKSAESLMKSIWAKLLGIGPALRVIASMSREDWAKKLRHWKDEFKSTMQHYWLGTKLLWADVRISSRLLVKLAGGKGLSRRERQQLTRTTADIFRLVPFAVFIIVPFMEFLLPVFLKLFPNMLPSTFQDKMKEQEALKRRLNARIEYAKFLQDTVKEMAKEVQDSRSGEIKKTAEDLDEFMTKVRKGARVNNDEILGFAKLFNDELTLDNISRPRLVNMCKYMGISPFGTDAYLRFMLRKRLQEIKNDDKMIQSEGLESLSEAELRQACRERGLLGLLSVEEMRQQLRDWLDLSLNYSVPSSLLILSRAFSVSGKVRPEEAVQATLSSLPDEVVDTVGVTALPSEDTVSERRRKLEFLEMQEEMIKEEEEEEEEELAKMQETAGIQKDVALEEMTSPTIGEEPKEKTKTMEQQEQLCELSRALAVLASASSVSREREEFLQLVNKEIDLYNSMVKKEGTDGAEEARRAYKAAREDTDQAAELTLGRKVSSALINRIDTMLHKLEKEIDDVDAKIGDRWRLLDRDYDGKVTPEEVASAAMYLRDTLGKEGIQELIGNLSKDREGKILVEDIVKLGSATEDSDASEAGKS</sequence>
<protein>
    <recommendedName>
        <fullName evidence="3">Mitochondrial proton/calcium exchanger protein</fullName>
    </recommendedName>
    <alternativeName>
        <fullName evidence="10">Leucine zipper-EF-hand-containing transmembrane protein 1</fullName>
    </alternativeName>
</protein>
<keyword evidence="5 14" id="KW-0812">Transmembrane</keyword>
<evidence type="ECO:0000313" key="19">
    <source>
        <dbReference type="RefSeq" id="XP_022149829.1"/>
    </source>
</evidence>
<dbReference type="InterPro" id="IPR011992">
    <property type="entry name" value="EF-hand-dom_pair"/>
</dbReference>
<dbReference type="PANTHER" id="PTHR14009">
    <property type="entry name" value="LEUCINE ZIPPER-EF-HAND CONTAINING TRANSMEMBRANE PROTEIN"/>
    <property type="match status" value="1"/>
</dbReference>
<evidence type="ECO:0000313" key="20">
    <source>
        <dbReference type="RefSeq" id="XP_022149830.1"/>
    </source>
</evidence>
<dbReference type="AlphaFoldDB" id="A0A6J1D6U7"/>
<dbReference type="InterPro" id="IPR002048">
    <property type="entry name" value="EF_hand_dom"/>
</dbReference>
<evidence type="ECO:0000256" key="14">
    <source>
        <dbReference type="SAM" id="Phobius"/>
    </source>
</evidence>
<feature type="domain" description="EF-hand" evidence="15">
    <location>
        <begin position="677"/>
        <end position="712"/>
    </location>
</feature>
<evidence type="ECO:0000259" key="15">
    <source>
        <dbReference type="PROSITE" id="PS50222"/>
    </source>
</evidence>
<keyword evidence="4" id="KW-0050">Antiport</keyword>
<keyword evidence="4" id="KW-0813">Transport</keyword>
<dbReference type="Pfam" id="PF07766">
    <property type="entry name" value="LETM1_RBD"/>
    <property type="match status" value="1"/>
</dbReference>
<accession>A0A6J1D6U7</accession>
<evidence type="ECO:0000313" key="22">
    <source>
        <dbReference type="RefSeq" id="XP_022149832.1"/>
    </source>
</evidence>
<dbReference type="GO" id="GO:0015297">
    <property type="term" value="F:antiporter activity"/>
    <property type="evidence" value="ECO:0007669"/>
    <property type="project" value="UniProtKB-KW"/>
</dbReference>
<comment type="subcellular location">
    <subcellularLocation>
        <location evidence="1">Mitochondrion inner membrane</location>
        <topology evidence="1">Single-pass membrane protein</topology>
    </subcellularLocation>
</comment>
<evidence type="ECO:0000256" key="2">
    <source>
        <dbReference type="ARBA" id="ARBA00009584"/>
    </source>
</evidence>
<dbReference type="PROSITE" id="PS51758">
    <property type="entry name" value="LETM1_RBD"/>
    <property type="match status" value="1"/>
</dbReference>
<dbReference type="SUPFAM" id="SSF47473">
    <property type="entry name" value="EF-hand"/>
    <property type="match status" value="1"/>
</dbReference>
<evidence type="ECO:0000313" key="21">
    <source>
        <dbReference type="RefSeq" id="XP_022149831.1"/>
    </source>
</evidence>
<feature type="coiled-coil region" evidence="12">
    <location>
        <begin position="523"/>
        <end position="550"/>
    </location>
</feature>
<gene>
    <name evidence="18 19 20 21 22" type="primary">LOC111018168</name>
</gene>
<dbReference type="InterPro" id="IPR044202">
    <property type="entry name" value="LETM1/MDM38-like"/>
</dbReference>
<dbReference type="RefSeq" id="XP_022149829.1">
    <property type="nucleotide sequence ID" value="XM_022294137.1"/>
</dbReference>
<dbReference type="PROSITE" id="PS50222">
    <property type="entry name" value="EF_HAND_2"/>
    <property type="match status" value="1"/>
</dbReference>
<dbReference type="InterPro" id="IPR033122">
    <property type="entry name" value="LETM1-like_RBD"/>
</dbReference>
<dbReference type="OrthoDB" id="275278at2759"/>
<evidence type="ECO:0000256" key="3">
    <source>
        <dbReference type="ARBA" id="ARBA00020557"/>
    </source>
</evidence>
<evidence type="ECO:0000313" key="17">
    <source>
        <dbReference type="Proteomes" id="UP000504603"/>
    </source>
</evidence>
<dbReference type="RefSeq" id="XP_022149832.1">
    <property type="nucleotide sequence ID" value="XM_022294140.1"/>
</dbReference>
<dbReference type="Gene3D" id="1.10.238.10">
    <property type="entry name" value="EF-hand"/>
    <property type="match status" value="1"/>
</dbReference>
<evidence type="ECO:0000256" key="6">
    <source>
        <dbReference type="ARBA" id="ARBA00022792"/>
    </source>
</evidence>
<dbReference type="PANTHER" id="PTHR14009:SF1">
    <property type="entry name" value="MITOCHONDRIAL PROTON_CALCIUM EXCHANGER PROTEIN"/>
    <property type="match status" value="1"/>
</dbReference>
<evidence type="ECO:0000256" key="9">
    <source>
        <dbReference type="ARBA" id="ARBA00023136"/>
    </source>
</evidence>
<evidence type="ECO:0000256" key="10">
    <source>
        <dbReference type="ARBA" id="ARBA00031360"/>
    </source>
</evidence>
<dbReference type="GO" id="GO:0043022">
    <property type="term" value="F:ribosome binding"/>
    <property type="evidence" value="ECO:0007669"/>
    <property type="project" value="InterPro"/>
</dbReference>
<comment type="similarity">
    <text evidence="2">Belongs to the LETM1 family.</text>
</comment>
<keyword evidence="9 14" id="KW-0472">Membrane</keyword>
<evidence type="ECO:0000256" key="8">
    <source>
        <dbReference type="ARBA" id="ARBA00023128"/>
    </source>
</evidence>
<reference evidence="18 19" key="1">
    <citation type="submission" date="2025-04" db="UniProtKB">
        <authorList>
            <consortium name="RefSeq"/>
        </authorList>
    </citation>
    <scope>IDENTIFICATION</scope>
    <source>
        <strain evidence="18 19">OHB3-1</strain>
    </source>
</reference>
<evidence type="ECO:0000256" key="7">
    <source>
        <dbReference type="ARBA" id="ARBA00022989"/>
    </source>
</evidence>
<dbReference type="KEGG" id="mcha:111018168"/>
<feature type="region of interest" description="Disordered" evidence="13">
    <location>
        <begin position="119"/>
        <end position="145"/>
    </location>
</feature>
<dbReference type="RefSeq" id="XP_022149828.1">
    <property type="nucleotide sequence ID" value="XM_022294136.1"/>
</dbReference>
<keyword evidence="12" id="KW-0175">Coiled coil</keyword>
<evidence type="ECO:0000256" key="5">
    <source>
        <dbReference type="ARBA" id="ARBA00022692"/>
    </source>
</evidence>
<evidence type="ECO:0000256" key="11">
    <source>
        <dbReference type="PROSITE-ProRule" id="PRU01094"/>
    </source>
</evidence>
<keyword evidence="6" id="KW-0999">Mitochondrion inner membrane</keyword>
<dbReference type="Proteomes" id="UP000504603">
    <property type="component" value="Unplaced"/>
</dbReference>
<proteinExistence type="inferred from homology"/>
<feature type="domain" description="Letm1 RBD" evidence="16">
    <location>
        <begin position="307"/>
        <end position="514"/>
    </location>
</feature>
<dbReference type="GO" id="GO:0005743">
    <property type="term" value="C:mitochondrial inner membrane"/>
    <property type="evidence" value="ECO:0007669"/>
    <property type="project" value="UniProtKB-SubCell"/>
</dbReference>
<keyword evidence="17" id="KW-1185">Reference proteome</keyword>
<keyword evidence="7 14" id="KW-1133">Transmembrane helix</keyword>